<accession>A0A9X4Y892</accession>
<name>A0A9X4Y892_9GAMM</name>
<feature type="chain" id="PRO_5040770623" description="Fibronectin type-III domain-containing protein" evidence="1">
    <location>
        <begin position="27"/>
        <end position="117"/>
    </location>
</feature>
<sequence>MASMFGFRLRLYALIPVFLISGCVSSSDEDNTVTLGWEAPLTRVDGSKLYPGEIEGYRVYYRQSGDPDFDVQVIEQAGTTQWQPSQLPSGEYQFAVSTLDTSGLESPRSETLRVTIP</sequence>
<feature type="domain" description="Fibronectin type-III" evidence="2">
    <location>
        <begin position="16"/>
        <end position="117"/>
    </location>
</feature>
<dbReference type="Proteomes" id="UP000460751">
    <property type="component" value="Unassembled WGS sequence"/>
</dbReference>
<gene>
    <name evidence="3" type="ORF">GLW01_00210</name>
</gene>
<comment type="caution">
    <text evidence="3">The sequence shown here is derived from an EMBL/GenBank/DDBJ whole genome shotgun (WGS) entry which is preliminary data.</text>
</comment>
<organism evidence="3 4">
    <name type="scientific">Vreelandella halophila</name>
    <dbReference type="NCBI Taxonomy" id="86177"/>
    <lineage>
        <taxon>Bacteria</taxon>
        <taxon>Pseudomonadati</taxon>
        <taxon>Pseudomonadota</taxon>
        <taxon>Gammaproteobacteria</taxon>
        <taxon>Oceanospirillales</taxon>
        <taxon>Halomonadaceae</taxon>
        <taxon>Vreelandella</taxon>
    </lineage>
</organism>
<keyword evidence="1" id="KW-0732">Signal</keyword>
<evidence type="ECO:0000256" key="1">
    <source>
        <dbReference type="SAM" id="SignalP"/>
    </source>
</evidence>
<dbReference type="InterPro" id="IPR036116">
    <property type="entry name" value="FN3_sf"/>
</dbReference>
<dbReference type="SUPFAM" id="SSF49265">
    <property type="entry name" value="Fibronectin type III"/>
    <property type="match status" value="1"/>
</dbReference>
<evidence type="ECO:0000313" key="3">
    <source>
        <dbReference type="EMBL" id="MYL25206.1"/>
    </source>
</evidence>
<dbReference type="CDD" id="cd00063">
    <property type="entry name" value="FN3"/>
    <property type="match status" value="1"/>
</dbReference>
<dbReference type="AlphaFoldDB" id="A0A9X4Y892"/>
<dbReference type="PROSITE" id="PS50853">
    <property type="entry name" value="FN3"/>
    <property type="match status" value="1"/>
</dbReference>
<feature type="signal peptide" evidence="1">
    <location>
        <begin position="1"/>
        <end position="26"/>
    </location>
</feature>
<dbReference type="OrthoDB" id="6371755at2"/>
<dbReference type="InterPro" id="IPR003961">
    <property type="entry name" value="FN3_dom"/>
</dbReference>
<proteinExistence type="predicted"/>
<keyword evidence="4" id="KW-1185">Reference proteome</keyword>
<protein>
    <recommendedName>
        <fullName evidence="2">Fibronectin type-III domain-containing protein</fullName>
    </recommendedName>
</protein>
<reference evidence="3 4" key="1">
    <citation type="submission" date="2019-11" db="EMBL/GenBank/DDBJ databases">
        <title>Genome sequences of 17 halophilic strains isolated from different environments.</title>
        <authorList>
            <person name="Furrow R.E."/>
        </authorList>
    </citation>
    <scope>NUCLEOTIDE SEQUENCE [LARGE SCALE GENOMIC DNA]</scope>
    <source>
        <strain evidence="3 4">22507_15_FS</strain>
    </source>
</reference>
<dbReference type="EMBL" id="WMEX01000001">
    <property type="protein sequence ID" value="MYL25206.1"/>
    <property type="molecule type" value="Genomic_DNA"/>
</dbReference>
<dbReference type="Gene3D" id="2.60.40.10">
    <property type="entry name" value="Immunoglobulins"/>
    <property type="match status" value="1"/>
</dbReference>
<evidence type="ECO:0000259" key="2">
    <source>
        <dbReference type="PROSITE" id="PS50853"/>
    </source>
</evidence>
<evidence type="ECO:0000313" key="4">
    <source>
        <dbReference type="Proteomes" id="UP000460751"/>
    </source>
</evidence>
<dbReference type="InterPro" id="IPR013783">
    <property type="entry name" value="Ig-like_fold"/>
</dbReference>
<dbReference type="RefSeq" id="WP_151441194.1">
    <property type="nucleotide sequence ID" value="NZ_WMEX01000001.1"/>
</dbReference>